<accession>A0A917QCJ9</accession>
<comment type="cofactor">
    <cofactor evidence="6">
        <name>Ca(2+)</name>
        <dbReference type="ChEBI" id="CHEBI:29108"/>
    </cofactor>
    <text evidence="6">Binds 1 Ca(2+) ion per dimer.</text>
</comment>
<dbReference type="Gene3D" id="1.10.439.10">
    <property type="entry name" value="Penicillin Amidohydrolase, domain 1"/>
    <property type="match status" value="1"/>
</dbReference>
<comment type="caution">
    <text evidence="7">The sequence shown here is derived from an EMBL/GenBank/DDBJ whole genome shotgun (WGS) entry which is preliminary data.</text>
</comment>
<dbReference type="InterPro" id="IPR043146">
    <property type="entry name" value="Penicillin_amidase_N_B-knob"/>
</dbReference>
<dbReference type="PANTHER" id="PTHR34218">
    <property type="entry name" value="PEPTIDASE S45 PENICILLIN AMIDASE"/>
    <property type="match status" value="1"/>
</dbReference>
<evidence type="ECO:0000256" key="1">
    <source>
        <dbReference type="ARBA" id="ARBA00006586"/>
    </source>
</evidence>
<evidence type="ECO:0000256" key="2">
    <source>
        <dbReference type="ARBA" id="ARBA00022729"/>
    </source>
</evidence>
<evidence type="ECO:0000313" key="7">
    <source>
        <dbReference type="EMBL" id="GGK43457.1"/>
    </source>
</evidence>
<keyword evidence="6" id="KW-0106">Calcium</keyword>
<keyword evidence="3" id="KW-0378">Hydrolase</keyword>
<dbReference type="InterPro" id="IPR023343">
    <property type="entry name" value="Penicillin_amidase_dom1"/>
</dbReference>
<reference evidence="7 8" key="1">
    <citation type="journal article" date="2014" name="Int. J. Syst. Evol. Microbiol.">
        <title>Complete genome sequence of Corynebacterium casei LMG S-19264T (=DSM 44701T), isolated from a smear-ripened cheese.</title>
        <authorList>
            <consortium name="US DOE Joint Genome Institute (JGI-PGF)"/>
            <person name="Walter F."/>
            <person name="Albersmeier A."/>
            <person name="Kalinowski J."/>
            <person name="Ruckert C."/>
        </authorList>
    </citation>
    <scope>NUCLEOTIDE SEQUENCE [LARGE SCALE GENOMIC DNA]</scope>
    <source>
        <strain evidence="7 8">CGMCC 1.9161</strain>
    </source>
</reference>
<sequence>MFPADGLPVAEPVVIRWNGHHVPWITARTDRDCAVALGAVHAHLRLTQLEVLRKVAYGRVAEMAGPAAIDVDRALRTLGIAKAVPGILEMQPPETKEWLDGFVDGINHVVDNAAQDPPDFPLLGLSRERWTAADVMAVGRAAVADVNWVIWLRLIPLRREPGWPDLWDKLLAHGTGTIANLAGFDLETMLASTLGASLKGSNAWAVHADQSASGSALLAGDPHLPISVPNIWLCAGYRSPSYHCVGFQLPGLPFTAFGRNPDLAWGGTAPHTASSDLFDLSGLMFEPFDTRTETIRVRGGRDEPVAIRTSRYGPIVSDAVPMNATYALRWVGHEPSDELSSMLALNRARSFAEFREAADGMAVPGQNWIVAERSGGIGKQIAAKLPRRPHAPLADLVSKPDALEHWRDFVTAKDFPPERDPPRGFVVSANDRPEEGPAPLAHFYSPVDRVERIASVLAAARPVTLETMTALQRDVTVPGALELRDRLLRLVKAAGERAPGAGGPSREEVLSARGEVVPLLVDWDGSYPETSRGALAFELLVAHVSAHYHSQTERAFYGALFTARTLIARDLHEPRTELVTAVAEALVATAGELKRHATWGDIHRLRLAHVLGGLPLVGRRLVFADMSVGGTSDAVMKTAHPAVPRPHRAFYGSIARFACDLGAEDSALGVLLTGQDGWLGSETLLDQLPLWREGRAMALPMSEAGVAREFSHLTAIPACSTRPPS</sequence>
<dbReference type="PANTHER" id="PTHR34218:SF3">
    <property type="entry name" value="ACYL-HOMOSERINE LACTONE ACYLASE PVDQ"/>
    <property type="match status" value="1"/>
</dbReference>
<keyword evidence="2" id="KW-0732">Signal</keyword>
<comment type="similarity">
    <text evidence="1">Belongs to the peptidase S45 family.</text>
</comment>
<dbReference type="PIRSF" id="PIRSF001227">
    <property type="entry name" value="Pen_acylase"/>
    <property type="match status" value="1"/>
</dbReference>
<evidence type="ECO:0000256" key="6">
    <source>
        <dbReference type="PIRSR" id="PIRSR001227-2"/>
    </source>
</evidence>
<dbReference type="Gene3D" id="3.60.20.10">
    <property type="entry name" value="Glutamine Phosphoribosylpyrophosphate, subunit 1, domain 1"/>
    <property type="match status" value="1"/>
</dbReference>
<dbReference type="AlphaFoldDB" id="A0A917QCJ9"/>
<dbReference type="InterPro" id="IPR029055">
    <property type="entry name" value="Ntn_hydrolases_N"/>
</dbReference>
<evidence type="ECO:0000256" key="4">
    <source>
        <dbReference type="ARBA" id="ARBA00023145"/>
    </source>
</evidence>
<name>A0A917QCJ9_9HYPH</name>
<keyword evidence="4" id="KW-0865">Zymogen</keyword>
<dbReference type="Gene3D" id="2.30.120.10">
    <property type="match status" value="1"/>
</dbReference>
<protein>
    <recommendedName>
        <fullName evidence="9">Penicillin amidase</fullName>
    </recommendedName>
</protein>
<keyword evidence="6" id="KW-0479">Metal-binding</keyword>
<dbReference type="Pfam" id="PF01804">
    <property type="entry name" value="Penicil_amidase"/>
    <property type="match status" value="1"/>
</dbReference>
<dbReference type="EMBL" id="BMMF01000010">
    <property type="protein sequence ID" value="GGK43457.1"/>
    <property type="molecule type" value="Genomic_DNA"/>
</dbReference>
<evidence type="ECO:0000256" key="3">
    <source>
        <dbReference type="ARBA" id="ARBA00022801"/>
    </source>
</evidence>
<dbReference type="InterPro" id="IPR002692">
    <property type="entry name" value="S45"/>
</dbReference>
<evidence type="ECO:0000313" key="8">
    <source>
        <dbReference type="Proteomes" id="UP000600449"/>
    </source>
</evidence>
<feature type="binding site" evidence="6">
    <location>
        <position position="276"/>
    </location>
    <ligand>
        <name>Ca(2+)</name>
        <dbReference type="ChEBI" id="CHEBI:29108"/>
    </ligand>
</feature>
<organism evidence="7 8">
    <name type="scientific">Salinarimonas ramus</name>
    <dbReference type="NCBI Taxonomy" id="690164"/>
    <lineage>
        <taxon>Bacteria</taxon>
        <taxon>Pseudomonadati</taxon>
        <taxon>Pseudomonadota</taxon>
        <taxon>Alphaproteobacteria</taxon>
        <taxon>Hyphomicrobiales</taxon>
        <taxon>Salinarimonadaceae</taxon>
        <taxon>Salinarimonas</taxon>
    </lineage>
</organism>
<dbReference type="GO" id="GO:0046872">
    <property type="term" value="F:metal ion binding"/>
    <property type="evidence" value="ECO:0007669"/>
    <property type="project" value="UniProtKB-KW"/>
</dbReference>
<gene>
    <name evidence="7" type="ORF">GCM10011322_33210</name>
</gene>
<dbReference type="Proteomes" id="UP000600449">
    <property type="component" value="Unassembled WGS sequence"/>
</dbReference>
<evidence type="ECO:0008006" key="9">
    <source>
        <dbReference type="Google" id="ProtNLM"/>
    </source>
</evidence>
<proteinExistence type="inferred from homology"/>
<evidence type="ECO:0000256" key="5">
    <source>
        <dbReference type="PIRSR" id="PIRSR001227-1"/>
    </source>
</evidence>
<keyword evidence="8" id="KW-1185">Reference proteome</keyword>
<dbReference type="SUPFAM" id="SSF56235">
    <property type="entry name" value="N-terminal nucleophile aminohydrolases (Ntn hydrolases)"/>
    <property type="match status" value="1"/>
</dbReference>
<dbReference type="GO" id="GO:0016811">
    <property type="term" value="F:hydrolase activity, acting on carbon-nitrogen (but not peptide) bonds, in linear amides"/>
    <property type="evidence" value="ECO:0007669"/>
    <property type="project" value="InterPro"/>
</dbReference>
<dbReference type="InterPro" id="IPR043147">
    <property type="entry name" value="Penicillin_amidase_A-knob"/>
</dbReference>
<dbReference type="Gene3D" id="1.10.1400.10">
    <property type="match status" value="1"/>
</dbReference>
<dbReference type="GO" id="GO:0017000">
    <property type="term" value="P:antibiotic biosynthetic process"/>
    <property type="evidence" value="ECO:0007669"/>
    <property type="project" value="InterPro"/>
</dbReference>
<dbReference type="InterPro" id="IPR014395">
    <property type="entry name" value="Pen/GL7ACA/AHL_acylase"/>
</dbReference>
<feature type="active site" description="Nucleophile" evidence="5">
    <location>
        <position position="201"/>
    </location>
</feature>